<dbReference type="EMBL" id="CP086361">
    <property type="protein sequence ID" value="UNI22824.1"/>
    <property type="molecule type" value="Genomic_DNA"/>
</dbReference>
<dbReference type="InterPro" id="IPR052360">
    <property type="entry name" value="Transcr_Regulatory_Proteins"/>
</dbReference>
<protein>
    <recommendedName>
        <fullName evidence="7">Zn(2)-C6 fungal-type domain-containing protein</fullName>
    </recommendedName>
</protein>
<dbReference type="CDD" id="cd00067">
    <property type="entry name" value="GAL4"/>
    <property type="match status" value="1"/>
</dbReference>
<dbReference type="AlphaFoldDB" id="A0A9Q8QKN7"/>
<dbReference type="PANTHER" id="PTHR36206:SF16">
    <property type="entry name" value="TRANSCRIPTION FACTOR DOMAIN-CONTAINING PROTEIN-RELATED"/>
    <property type="match status" value="1"/>
</dbReference>
<keyword evidence="6" id="KW-0539">Nucleus</keyword>
<organism evidence="8 9">
    <name type="scientific">Purpureocillium takamizusanense</name>
    <dbReference type="NCBI Taxonomy" id="2060973"/>
    <lineage>
        <taxon>Eukaryota</taxon>
        <taxon>Fungi</taxon>
        <taxon>Dikarya</taxon>
        <taxon>Ascomycota</taxon>
        <taxon>Pezizomycotina</taxon>
        <taxon>Sordariomycetes</taxon>
        <taxon>Hypocreomycetidae</taxon>
        <taxon>Hypocreales</taxon>
        <taxon>Ophiocordycipitaceae</taxon>
        <taxon>Purpureocillium</taxon>
    </lineage>
</organism>
<dbReference type="PRINTS" id="PR00755">
    <property type="entry name" value="AFLATOXINBRP"/>
</dbReference>
<dbReference type="InterPro" id="IPR001138">
    <property type="entry name" value="Zn2Cys6_DnaBD"/>
</dbReference>
<evidence type="ECO:0000256" key="2">
    <source>
        <dbReference type="ARBA" id="ARBA00022833"/>
    </source>
</evidence>
<dbReference type="GeneID" id="72070623"/>
<sequence length="592" mass="65713">MRGLQASAGRKGSRKVRTGCVTCKIRKVKCDEAKPSCQRCTTTGRRCDGYVTQGSRHQSTIRHAIPIVRPESSSSRRAFDFYHSHAAHVLRGISEGDFWDGVVLQLSLREPSVRHAVLAVSGFLECATSTEPASSLSAQRNFAYGEYSKAIHALRKWDARGRAPDIPLLVCVLFICIEFLLDRDHEVQLHVCQGRNILHSVPKSISSDFLLIKNDLVPIYTRLSLTGFLFGSRPAPIPDHLRGTDDVQAGFTSLEQARYSLCQILDHGLRFTIRGRPAAYSPSPNVEELNLLAAEQQSLLTRLSDWRVAFVVLAASPKRAPSIDKDLLQIYLNTAVVWISTALQPFETAYDAHTPAFASIIADASAVLNSFDARSKFPLFTFETELIAPLYWTAIKCRHPHLRRAAVGLLMRDELRNRRENMWSGKEAIVVARRVIELEEAPGDAVCSSTTPDLVGGGLDLDPSTHPSTHETVHLRRPASNMVIPLSHPPTVAKVFPPMAGLTEEHCNDMEATSPAASMPRMPERVQDVGVQTTLPPSKGLDVHPPYGMVESRRIKNILIEPRQPGGVWVSTFRDLEDGKGHWHIDREFLAM</sequence>
<dbReference type="GO" id="GO:0000981">
    <property type="term" value="F:DNA-binding transcription factor activity, RNA polymerase II-specific"/>
    <property type="evidence" value="ECO:0007669"/>
    <property type="project" value="InterPro"/>
</dbReference>
<gene>
    <name evidence="8" type="ORF">JDV02_008677</name>
</gene>
<feature type="domain" description="Zn(2)-C6 fungal-type" evidence="7">
    <location>
        <begin position="19"/>
        <end position="47"/>
    </location>
</feature>
<dbReference type="InterPro" id="IPR036864">
    <property type="entry name" value="Zn2-C6_fun-type_DNA-bd_sf"/>
</dbReference>
<evidence type="ECO:0000256" key="4">
    <source>
        <dbReference type="ARBA" id="ARBA00023125"/>
    </source>
</evidence>
<dbReference type="GO" id="GO:0003677">
    <property type="term" value="F:DNA binding"/>
    <property type="evidence" value="ECO:0007669"/>
    <property type="project" value="UniProtKB-KW"/>
</dbReference>
<dbReference type="OrthoDB" id="2593732at2759"/>
<evidence type="ECO:0000259" key="7">
    <source>
        <dbReference type="PROSITE" id="PS50048"/>
    </source>
</evidence>
<dbReference type="Pfam" id="PF00172">
    <property type="entry name" value="Zn_clus"/>
    <property type="match status" value="1"/>
</dbReference>
<proteinExistence type="predicted"/>
<name>A0A9Q8QKN7_9HYPO</name>
<reference evidence="8" key="1">
    <citation type="submission" date="2021-11" db="EMBL/GenBank/DDBJ databases">
        <title>Purpureocillium_takamizusanense_genome.</title>
        <authorList>
            <person name="Nguyen N.-H."/>
        </authorList>
    </citation>
    <scope>NUCLEOTIDE SEQUENCE</scope>
    <source>
        <strain evidence="8">PT3</strain>
    </source>
</reference>
<dbReference type="PANTHER" id="PTHR36206">
    <property type="entry name" value="ASPERCRYPTIN BIOSYNTHESIS CLUSTER-SPECIFIC TRANSCRIPTION REGULATOR ATNN-RELATED"/>
    <property type="match status" value="1"/>
</dbReference>
<accession>A0A9Q8QKN7</accession>
<dbReference type="KEGG" id="ptkz:JDV02_008677"/>
<keyword evidence="9" id="KW-1185">Reference proteome</keyword>
<dbReference type="GO" id="GO:0008270">
    <property type="term" value="F:zinc ion binding"/>
    <property type="evidence" value="ECO:0007669"/>
    <property type="project" value="InterPro"/>
</dbReference>
<evidence type="ECO:0000256" key="5">
    <source>
        <dbReference type="ARBA" id="ARBA00023163"/>
    </source>
</evidence>
<keyword evidence="4" id="KW-0238">DNA-binding</keyword>
<dbReference type="SUPFAM" id="SSF57701">
    <property type="entry name" value="Zn2/Cys6 DNA-binding domain"/>
    <property type="match status" value="1"/>
</dbReference>
<dbReference type="Proteomes" id="UP000829364">
    <property type="component" value="Chromosome 8"/>
</dbReference>
<evidence type="ECO:0000313" key="9">
    <source>
        <dbReference type="Proteomes" id="UP000829364"/>
    </source>
</evidence>
<dbReference type="Gene3D" id="4.10.240.10">
    <property type="entry name" value="Zn(2)-C6 fungal-type DNA-binding domain"/>
    <property type="match status" value="1"/>
</dbReference>
<evidence type="ECO:0000256" key="6">
    <source>
        <dbReference type="ARBA" id="ARBA00023242"/>
    </source>
</evidence>
<evidence type="ECO:0000256" key="1">
    <source>
        <dbReference type="ARBA" id="ARBA00022723"/>
    </source>
</evidence>
<keyword evidence="1" id="KW-0479">Metal-binding</keyword>
<keyword evidence="5" id="KW-0804">Transcription</keyword>
<dbReference type="RefSeq" id="XP_047846305.1">
    <property type="nucleotide sequence ID" value="XM_047990298.1"/>
</dbReference>
<dbReference type="PROSITE" id="PS50048">
    <property type="entry name" value="ZN2_CY6_FUNGAL_2"/>
    <property type="match status" value="1"/>
</dbReference>
<evidence type="ECO:0000256" key="3">
    <source>
        <dbReference type="ARBA" id="ARBA00023015"/>
    </source>
</evidence>
<keyword evidence="3" id="KW-0805">Transcription regulation</keyword>
<evidence type="ECO:0000313" key="8">
    <source>
        <dbReference type="EMBL" id="UNI22824.1"/>
    </source>
</evidence>
<keyword evidence="2" id="KW-0862">Zinc</keyword>
<dbReference type="PROSITE" id="PS00463">
    <property type="entry name" value="ZN2_CY6_FUNGAL_1"/>
    <property type="match status" value="1"/>
</dbReference>
<dbReference type="SMART" id="SM00066">
    <property type="entry name" value="GAL4"/>
    <property type="match status" value="1"/>
</dbReference>